<feature type="transmembrane region" description="Helical" evidence="2">
    <location>
        <begin position="170"/>
        <end position="191"/>
    </location>
</feature>
<feature type="region of interest" description="Disordered" evidence="1">
    <location>
        <begin position="1"/>
        <end position="27"/>
    </location>
</feature>
<evidence type="ECO:0008006" key="5">
    <source>
        <dbReference type="Google" id="ProtNLM"/>
    </source>
</evidence>
<comment type="caution">
    <text evidence="3">The sequence shown here is derived from an EMBL/GenBank/DDBJ whole genome shotgun (WGS) entry which is preliminary data.</text>
</comment>
<dbReference type="EMBL" id="BMLW01000014">
    <property type="protein sequence ID" value="GGP15236.1"/>
    <property type="molecule type" value="Genomic_DNA"/>
</dbReference>
<dbReference type="RefSeq" id="WP_188736939.1">
    <property type="nucleotide sequence ID" value="NZ_BMLW01000014.1"/>
</dbReference>
<dbReference type="Proteomes" id="UP000641206">
    <property type="component" value="Unassembled WGS sequence"/>
</dbReference>
<feature type="transmembrane region" description="Helical" evidence="2">
    <location>
        <begin position="80"/>
        <end position="96"/>
    </location>
</feature>
<evidence type="ECO:0000313" key="3">
    <source>
        <dbReference type="EMBL" id="GGP15236.1"/>
    </source>
</evidence>
<feature type="transmembrane region" description="Helical" evidence="2">
    <location>
        <begin position="108"/>
        <end position="129"/>
    </location>
</feature>
<keyword evidence="2" id="KW-1133">Transmembrane helix</keyword>
<evidence type="ECO:0000256" key="2">
    <source>
        <dbReference type="SAM" id="Phobius"/>
    </source>
</evidence>
<reference evidence="4" key="1">
    <citation type="journal article" date="2019" name="Int. J. Syst. Evol. Microbiol.">
        <title>The Global Catalogue of Microorganisms (GCM) 10K type strain sequencing project: providing services to taxonomists for standard genome sequencing and annotation.</title>
        <authorList>
            <consortium name="The Broad Institute Genomics Platform"/>
            <consortium name="The Broad Institute Genome Sequencing Center for Infectious Disease"/>
            <person name="Wu L."/>
            <person name="Ma J."/>
        </authorList>
    </citation>
    <scope>NUCLEOTIDE SEQUENCE [LARGE SCALE GENOMIC DNA]</scope>
    <source>
        <strain evidence="4">CGMCC 1.7693</strain>
    </source>
</reference>
<organism evidence="3 4">
    <name type="scientific">Oceanobacillus neutriphilus</name>
    <dbReference type="NCBI Taxonomy" id="531815"/>
    <lineage>
        <taxon>Bacteria</taxon>
        <taxon>Bacillati</taxon>
        <taxon>Bacillota</taxon>
        <taxon>Bacilli</taxon>
        <taxon>Bacillales</taxon>
        <taxon>Bacillaceae</taxon>
        <taxon>Oceanobacillus</taxon>
    </lineage>
</organism>
<feature type="transmembrane region" description="Helical" evidence="2">
    <location>
        <begin position="149"/>
        <end position="164"/>
    </location>
</feature>
<accession>A0ABQ2P0L6</accession>
<evidence type="ECO:0000313" key="4">
    <source>
        <dbReference type="Proteomes" id="UP000641206"/>
    </source>
</evidence>
<name>A0ABQ2P0L6_9BACI</name>
<proteinExistence type="predicted"/>
<protein>
    <recommendedName>
        <fullName evidence="5">Integral membrane protein</fullName>
    </recommendedName>
</protein>
<keyword evidence="2" id="KW-0472">Membrane</keyword>
<keyword evidence="2" id="KW-0812">Transmembrane</keyword>
<evidence type="ECO:0000256" key="1">
    <source>
        <dbReference type="SAM" id="MobiDB-lite"/>
    </source>
</evidence>
<gene>
    <name evidence="3" type="ORF">GCM10011346_42440</name>
</gene>
<sequence length="196" mass="22721">MSDKKKLFGVGSEPEEDNPEVNQQPFNPDIKKEKVFGSQVKEEGILEKQTAFGTQHTAADENKQGKLANIKLVFSLQNKLFWVSAYLLAIIYLIISDRDILQFHFPTIPHIAMTVLFPFSVLIIGSIAIRLRNMMPGVYYWLYPTYRRSPNINSILFLVIWYAMKVMFYYFIWATSFLWGILGIIFAVINARKIEK</sequence>
<keyword evidence="4" id="KW-1185">Reference proteome</keyword>